<keyword evidence="2" id="KW-1133">Transmembrane helix</keyword>
<feature type="transmembrane region" description="Helical" evidence="2">
    <location>
        <begin position="12"/>
        <end position="30"/>
    </location>
</feature>
<dbReference type="STRING" id="42251.A0A2T6ZP57"/>
<comment type="caution">
    <text evidence="3">The sequence shown here is derived from an EMBL/GenBank/DDBJ whole genome shotgun (WGS) entry which is preliminary data.</text>
</comment>
<gene>
    <name evidence="3" type="ORF">B9Z19DRAFT_1128517</name>
</gene>
<reference evidence="3 4" key="1">
    <citation type="submission" date="2017-04" db="EMBL/GenBank/DDBJ databases">
        <title>Draft genome sequence of Tuber borchii Vittad., a whitish edible truffle.</title>
        <authorList>
            <consortium name="DOE Joint Genome Institute"/>
            <person name="Murat C."/>
            <person name="Kuo A."/>
            <person name="Barry K.W."/>
            <person name="Clum A."/>
            <person name="Dockter R.B."/>
            <person name="Fauchery L."/>
            <person name="Iotti M."/>
            <person name="Kohler A."/>
            <person name="Labutti K."/>
            <person name="Lindquist E.A."/>
            <person name="Lipzen A."/>
            <person name="Ohm R.A."/>
            <person name="Wang M."/>
            <person name="Grigoriev I.V."/>
            <person name="Zambonelli A."/>
            <person name="Martin F.M."/>
        </authorList>
    </citation>
    <scope>NUCLEOTIDE SEQUENCE [LARGE SCALE GENOMIC DNA]</scope>
    <source>
        <strain evidence="3 4">Tbo3840</strain>
    </source>
</reference>
<dbReference type="PANTHER" id="PTHR37490">
    <property type="entry name" value="EXPRESSED PROTEIN"/>
    <property type="match status" value="1"/>
</dbReference>
<dbReference type="InterPro" id="IPR021838">
    <property type="entry name" value="DUF3431"/>
</dbReference>
<dbReference type="Pfam" id="PF11913">
    <property type="entry name" value="DUF3431"/>
    <property type="match status" value="1"/>
</dbReference>
<keyword evidence="2" id="KW-0812">Transmembrane</keyword>
<evidence type="ECO:0000313" key="4">
    <source>
        <dbReference type="Proteomes" id="UP000244722"/>
    </source>
</evidence>
<keyword evidence="2" id="KW-0472">Membrane</keyword>
<keyword evidence="4" id="KW-1185">Reference proteome</keyword>
<dbReference type="EMBL" id="NESQ01000157">
    <property type="protein sequence ID" value="PUU77257.1"/>
    <property type="molecule type" value="Genomic_DNA"/>
</dbReference>
<evidence type="ECO:0000256" key="1">
    <source>
        <dbReference type="SAM" id="MobiDB-lite"/>
    </source>
</evidence>
<dbReference type="Proteomes" id="UP000244722">
    <property type="component" value="Unassembled WGS sequence"/>
</dbReference>
<proteinExistence type="predicted"/>
<dbReference type="PANTHER" id="PTHR37490:SF2">
    <property type="match status" value="1"/>
</dbReference>
<dbReference type="OrthoDB" id="426718at2759"/>
<feature type="region of interest" description="Disordered" evidence="1">
    <location>
        <begin position="45"/>
        <end position="83"/>
    </location>
</feature>
<dbReference type="AlphaFoldDB" id="A0A2T6ZP57"/>
<protein>
    <submittedName>
        <fullName evidence="3">Uncharacterized protein</fullName>
    </submittedName>
</protein>
<organism evidence="3 4">
    <name type="scientific">Tuber borchii</name>
    <name type="common">White truffle</name>
    <dbReference type="NCBI Taxonomy" id="42251"/>
    <lineage>
        <taxon>Eukaryota</taxon>
        <taxon>Fungi</taxon>
        <taxon>Dikarya</taxon>
        <taxon>Ascomycota</taxon>
        <taxon>Pezizomycotina</taxon>
        <taxon>Pezizomycetes</taxon>
        <taxon>Pezizales</taxon>
        <taxon>Tuberaceae</taxon>
        <taxon>Tuber</taxon>
    </lineage>
</organism>
<evidence type="ECO:0000256" key="2">
    <source>
        <dbReference type="SAM" id="Phobius"/>
    </source>
</evidence>
<evidence type="ECO:0000313" key="3">
    <source>
        <dbReference type="EMBL" id="PUU77257.1"/>
    </source>
</evidence>
<sequence>MPVVISAPTVSQIRAIVITCVATFLVLYTFSEIFHLTPKPGPSNVEYLPPADTPAPSQPVEQAGSKPEDGVEHESEEAPISEDHLVLPRMSTEDTAWLTYLSEDLNIITKTYLIDPDKSKIAPGTLTVPVNKAYLTYIIEHDNLPDIAIFTHAHSTAWHNSDLQLSSAPVMLLELNYRRIMEHGYMNLRCHWNPGCPGWIKPNATEFDDSKKEEFFMHESFVELFPQEAARDGVPDMIGAHE</sequence>
<name>A0A2T6ZP57_TUBBO</name>
<accession>A0A2T6ZP57</accession>